<gene>
    <name evidence="2" type="ORF">TPAR_00677</name>
</gene>
<evidence type="ECO:0000313" key="3">
    <source>
        <dbReference type="Proteomes" id="UP000237481"/>
    </source>
</evidence>
<dbReference type="EMBL" id="PKSG01000071">
    <property type="protein sequence ID" value="POR39116.1"/>
    <property type="molecule type" value="Genomic_DNA"/>
</dbReference>
<name>A0A2S4L9L2_9HYPO</name>
<feature type="signal peptide" evidence="1">
    <location>
        <begin position="1"/>
        <end position="16"/>
    </location>
</feature>
<accession>A0A2S4L9L2</accession>
<feature type="chain" id="PRO_5015511255" evidence="1">
    <location>
        <begin position="17"/>
        <end position="282"/>
    </location>
</feature>
<reference evidence="2 3" key="1">
    <citation type="submission" date="2018-01" db="EMBL/GenBank/DDBJ databases">
        <title>Harnessing the power of phylogenomics to disentangle the directionality and signatures of interkingdom host jumping in the parasitic fungal genus Tolypocladium.</title>
        <authorList>
            <person name="Quandt C.A."/>
            <person name="Patterson W."/>
            <person name="Spatafora J.W."/>
        </authorList>
    </citation>
    <scope>NUCLEOTIDE SEQUENCE [LARGE SCALE GENOMIC DNA]</scope>
    <source>
        <strain evidence="2 3">NRBC 100945</strain>
    </source>
</reference>
<keyword evidence="1" id="KW-0732">Signal</keyword>
<dbReference type="OrthoDB" id="10255963at2759"/>
<dbReference type="AlphaFoldDB" id="A0A2S4L9L2"/>
<protein>
    <submittedName>
        <fullName evidence="2">Necrosis inducing protein</fullName>
    </submittedName>
</protein>
<comment type="caution">
    <text evidence="2">The sequence shown here is derived from an EMBL/GenBank/DDBJ whole genome shotgun (WGS) entry which is preliminary data.</text>
</comment>
<evidence type="ECO:0000313" key="2">
    <source>
        <dbReference type="EMBL" id="POR39116.1"/>
    </source>
</evidence>
<proteinExistence type="predicted"/>
<dbReference type="Proteomes" id="UP000237481">
    <property type="component" value="Unassembled WGS sequence"/>
</dbReference>
<dbReference type="STRING" id="94208.A0A2S4L9L2"/>
<dbReference type="Pfam" id="PF05630">
    <property type="entry name" value="NPP1"/>
    <property type="match status" value="1"/>
</dbReference>
<organism evidence="2 3">
    <name type="scientific">Tolypocladium paradoxum</name>
    <dbReference type="NCBI Taxonomy" id="94208"/>
    <lineage>
        <taxon>Eukaryota</taxon>
        <taxon>Fungi</taxon>
        <taxon>Dikarya</taxon>
        <taxon>Ascomycota</taxon>
        <taxon>Pezizomycotina</taxon>
        <taxon>Sordariomycetes</taxon>
        <taxon>Hypocreomycetidae</taxon>
        <taxon>Hypocreales</taxon>
        <taxon>Ophiocordycipitaceae</taxon>
        <taxon>Tolypocladium</taxon>
    </lineage>
</organism>
<evidence type="ECO:0000256" key="1">
    <source>
        <dbReference type="SAM" id="SignalP"/>
    </source>
</evidence>
<sequence>MLPVIVKSLLAGSCLAATAMAVTPISDSDMNNLLNAGGVSLAMKAQPMWFFGQAMNQKPCIPTWATQNGNQQTPSSKLCAWPNAGCDCVTPDKGIGNPSQSFPVYYSYQRCAEDSVRVAYNLFFQKDGFTPKGLFGHPYDWERVIVVWKRTEDSQWRPYEIYLSEHSGYLRRTWDQIQNTFDDSTASQPRGGPEGVKNKDHAKVYVAWAKHAIYDTRNTGFNDVLSQLTDKAFRSNDWWYFATRDDYIRADRSTEIGRLLGTYNWGDASSNPPSVHDGLCTA</sequence>
<keyword evidence="3" id="KW-1185">Reference proteome</keyword>
<dbReference type="InterPro" id="IPR008701">
    <property type="entry name" value="NPP1"/>
</dbReference>